<name>A0A1I0XWC7_9RHOB</name>
<keyword evidence="3" id="KW-1185">Reference proteome</keyword>
<proteinExistence type="predicted"/>
<gene>
    <name evidence="2" type="ORF">SAMN05421688_2491</name>
</gene>
<sequence length="97" mass="10564">MRQMIKIFISSLMLAAPAAAQTCMDAQELEASLIDWYGETPVGAQDTDFQVWASETSGTWSMVEYRETGEACVLSTGEGWPKNGPLPTNLMAELSAE</sequence>
<feature type="signal peptide" evidence="1">
    <location>
        <begin position="1"/>
        <end position="20"/>
    </location>
</feature>
<evidence type="ECO:0008006" key="4">
    <source>
        <dbReference type="Google" id="ProtNLM"/>
    </source>
</evidence>
<organism evidence="2 3">
    <name type="scientific">Poseidonocella pacifica</name>
    <dbReference type="NCBI Taxonomy" id="871651"/>
    <lineage>
        <taxon>Bacteria</taxon>
        <taxon>Pseudomonadati</taxon>
        <taxon>Pseudomonadota</taxon>
        <taxon>Alphaproteobacteria</taxon>
        <taxon>Rhodobacterales</taxon>
        <taxon>Roseobacteraceae</taxon>
        <taxon>Poseidonocella</taxon>
    </lineage>
</organism>
<feature type="chain" id="PRO_5011469414" description="S-adenosyl-L-homocysteine hydrolase" evidence="1">
    <location>
        <begin position="21"/>
        <end position="97"/>
    </location>
</feature>
<dbReference type="RefSeq" id="WP_139226802.1">
    <property type="nucleotide sequence ID" value="NZ_FOJU01000004.1"/>
</dbReference>
<dbReference type="Proteomes" id="UP000198796">
    <property type="component" value="Unassembled WGS sequence"/>
</dbReference>
<keyword evidence="1" id="KW-0732">Signal</keyword>
<evidence type="ECO:0000313" key="3">
    <source>
        <dbReference type="Proteomes" id="UP000198796"/>
    </source>
</evidence>
<evidence type="ECO:0000256" key="1">
    <source>
        <dbReference type="SAM" id="SignalP"/>
    </source>
</evidence>
<protein>
    <recommendedName>
        <fullName evidence="4">S-adenosyl-L-homocysteine hydrolase</fullName>
    </recommendedName>
</protein>
<dbReference type="STRING" id="871651.SAMN05421688_2491"/>
<dbReference type="AlphaFoldDB" id="A0A1I0XWC7"/>
<reference evidence="2 3" key="1">
    <citation type="submission" date="2016-10" db="EMBL/GenBank/DDBJ databases">
        <authorList>
            <person name="de Groot N.N."/>
        </authorList>
    </citation>
    <scope>NUCLEOTIDE SEQUENCE [LARGE SCALE GENOMIC DNA]</scope>
    <source>
        <strain evidence="2 3">DSM 29316</strain>
    </source>
</reference>
<dbReference type="OrthoDB" id="9810895at2"/>
<evidence type="ECO:0000313" key="2">
    <source>
        <dbReference type="EMBL" id="SFB04468.1"/>
    </source>
</evidence>
<accession>A0A1I0XWC7</accession>
<dbReference type="EMBL" id="FOJU01000004">
    <property type="protein sequence ID" value="SFB04468.1"/>
    <property type="molecule type" value="Genomic_DNA"/>
</dbReference>